<evidence type="ECO:0008006" key="4">
    <source>
        <dbReference type="Google" id="ProtNLM"/>
    </source>
</evidence>
<keyword evidence="3" id="KW-1185">Reference proteome</keyword>
<protein>
    <recommendedName>
        <fullName evidence="4">SAP domain-containing protein</fullName>
    </recommendedName>
</protein>
<feature type="region of interest" description="Disordered" evidence="1">
    <location>
        <begin position="1"/>
        <end position="21"/>
    </location>
</feature>
<gene>
    <name evidence="2" type="ORF">KIPB_011049</name>
</gene>
<evidence type="ECO:0000313" key="2">
    <source>
        <dbReference type="EMBL" id="GIQ88730.1"/>
    </source>
</evidence>
<reference evidence="2 3" key="1">
    <citation type="journal article" date="2018" name="PLoS ONE">
        <title>The draft genome of Kipferlia bialata reveals reductive genome evolution in fornicate parasites.</title>
        <authorList>
            <person name="Tanifuji G."/>
            <person name="Takabayashi S."/>
            <person name="Kume K."/>
            <person name="Takagi M."/>
            <person name="Nakayama T."/>
            <person name="Kamikawa R."/>
            <person name="Inagaki Y."/>
            <person name="Hashimoto T."/>
        </authorList>
    </citation>
    <scope>NUCLEOTIDE SEQUENCE [LARGE SCALE GENOMIC DNA]</scope>
    <source>
        <strain evidence="2">NY0173</strain>
    </source>
</reference>
<feature type="non-terminal residue" evidence="2">
    <location>
        <position position="1"/>
    </location>
</feature>
<comment type="caution">
    <text evidence="2">The sequence shown here is derived from an EMBL/GenBank/DDBJ whole genome shotgun (WGS) entry which is preliminary data.</text>
</comment>
<accession>A0A9K3D5G1</accession>
<organism evidence="2 3">
    <name type="scientific">Kipferlia bialata</name>
    <dbReference type="NCBI Taxonomy" id="797122"/>
    <lineage>
        <taxon>Eukaryota</taxon>
        <taxon>Metamonada</taxon>
        <taxon>Carpediemonas-like organisms</taxon>
        <taxon>Kipferlia</taxon>
    </lineage>
</organism>
<dbReference type="AlphaFoldDB" id="A0A9K3D5G1"/>
<evidence type="ECO:0000256" key="1">
    <source>
        <dbReference type="SAM" id="MobiDB-lite"/>
    </source>
</evidence>
<name>A0A9K3D5G1_9EUKA</name>
<dbReference type="EMBL" id="BDIP01004334">
    <property type="protein sequence ID" value="GIQ88730.1"/>
    <property type="molecule type" value="Genomic_DNA"/>
</dbReference>
<dbReference type="Proteomes" id="UP000265618">
    <property type="component" value="Unassembled WGS sequence"/>
</dbReference>
<sequence length="64" mass="6700">MDRGLGVTLGKVSKRTVPETKAESTSKAAESWFINCSGTQLKALCKAAGLKISGTKMVLAGRLC</sequence>
<evidence type="ECO:0000313" key="3">
    <source>
        <dbReference type="Proteomes" id="UP000265618"/>
    </source>
</evidence>
<dbReference type="Gene3D" id="1.10.720.30">
    <property type="entry name" value="SAP domain"/>
    <property type="match status" value="1"/>
</dbReference>
<dbReference type="InterPro" id="IPR036361">
    <property type="entry name" value="SAP_dom_sf"/>
</dbReference>
<proteinExistence type="predicted"/>